<evidence type="ECO:0000313" key="1">
    <source>
        <dbReference type="EMBL" id="KAK2081243.1"/>
    </source>
</evidence>
<organism evidence="1 2">
    <name type="scientific">Saguinus oedipus</name>
    <name type="common">Cotton-top tamarin</name>
    <name type="synonym">Oedipomidas oedipus</name>
    <dbReference type="NCBI Taxonomy" id="9490"/>
    <lineage>
        <taxon>Eukaryota</taxon>
        <taxon>Metazoa</taxon>
        <taxon>Chordata</taxon>
        <taxon>Craniata</taxon>
        <taxon>Vertebrata</taxon>
        <taxon>Euteleostomi</taxon>
        <taxon>Mammalia</taxon>
        <taxon>Eutheria</taxon>
        <taxon>Euarchontoglires</taxon>
        <taxon>Primates</taxon>
        <taxon>Haplorrhini</taxon>
        <taxon>Platyrrhini</taxon>
        <taxon>Cebidae</taxon>
        <taxon>Callitrichinae</taxon>
        <taxon>Saguinus</taxon>
    </lineage>
</organism>
<dbReference type="Proteomes" id="UP001266305">
    <property type="component" value="Unassembled WGS sequence"/>
</dbReference>
<accession>A0ABQ9T929</accession>
<keyword evidence="2" id="KW-1185">Reference proteome</keyword>
<dbReference type="EMBL" id="JASSZA010000364">
    <property type="protein sequence ID" value="KAK2081243.1"/>
    <property type="molecule type" value="Genomic_DNA"/>
</dbReference>
<evidence type="ECO:0000313" key="2">
    <source>
        <dbReference type="Proteomes" id="UP001266305"/>
    </source>
</evidence>
<feature type="non-terminal residue" evidence="1">
    <location>
        <position position="58"/>
    </location>
</feature>
<comment type="caution">
    <text evidence="1">The sequence shown here is derived from an EMBL/GenBank/DDBJ whole genome shotgun (WGS) entry which is preliminary data.</text>
</comment>
<proteinExistence type="predicted"/>
<reference evidence="1 2" key="1">
    <citation type="submission" date="2023-05" db="EMBL/GenBank/DDBJ databases">
        <title>B98-5 Cell Line De Novo Hybrid Assembly: An Optical Mapping Approach.</title>
        <authorList>
            <person name="Kananen K."/>
            <person name="Auerbach J.A."/>
            <person name="Kautto E."/>
            <person name="Blachly J.S."/>
        </authorList>
    </citation>
    <scope>NUCLEOTIDE SEQUENCE [LARGE SCALE GENOMIC DNA]</scope>
    <source>
        <strain evidence="1">B95-8</strain>
        <tissue evidence="1">Cell line</tissue>
    </source>
</reference>
<sequence length="58" mass="6447">MQSDYRPSARRKPPVATFMSAQQVRASIWGSMTGTPPPQGAWVWSGAARGAWRVERET</sequence>
<gene>
    <name evidence="1" type="ORF">P7K49_040389</name>
</gene>
<name>A0ABQ9T929_SAGOE</name>
<protein>
    <submittedName>
        <fullName evidence="1">Uncharacterized protein</fullName>
    </submittedName>
</protein>